<keyword evidence="2" id="KW-0249">Electron transport</keyword>
<dbReference type="GO" id="GO:0006979">
    <property type="term" value="P:response to oxidative stress"/>
    <property type="evidence" value="ECO:0007669"/>
    <property type="project" value="TreeGrafter"/>
</dbReference>
<comment type="similarity">
    <text evidence="1 2">Belongs to the complex I NDUFA12 subunit family.</text>
</comment>
<keyword evidence="2" id="KW-0999">Mitochondrion inner membrane</keyword>
<keyword evidence="2" id="KW-0496">Mitochondrion</keyword>
<evidence type="ECO:0000313" key="3">
    <source>
        <dbReference type="EMBL" id="EME30223.1"/>
    </source>
</evidence>
<dbReference type="InterPro" id="IPR007763">
    <property type="entry name" value="NDUFA12"/>
</dbReference>
<protein>
    <recommendedName>
        <fullName evidence="2">NADH dehydrogenase [ubiquinone] 1 alpha subcomplex subunit 12</fullName>
    </recommendedName>
</protein>
<dbReference type="AlphaFoldDB" id="M2Y2Q1"/>
<dbReference type="PANTHER" id="PTHR12910:SF2">
    <property type="entry name" value="NADH DEHYDROGENASE [UBIQUINONE] 1 ALPHA SUBCOMPLEX SUBUNIT 12"/>
    <property type="match status" value="1"/>
</dbReference>
<evidence type="ECO:0000256" key="2">
    <source>
        <dbReference type="RuleBase" id="RU363103"/>
    </source>
</evidence>
<comment type="function">
    <text evidence="2">Accessory subunit of the mitochondrial membrane respiratory chain NADH dehydrogenase (Complex I), that is believed not to be involved in catalysis. Complex I functions in the transfer of electrons from NADH to the respiratory chain. The immediate electron acceptor for the enzyme is believed to be ubiquinone.</text>
</comment>
<dbReference type="Pfam" id="PF05071">
    <property type="entry name" value="NDUFA12"/>
    <property type="match status" value="1"/>
</dbReference>
<dbReference type="RefSeq" id="XP_005706743.1">
    <property type="nucleotide sequence ID" value="XM_005706686.1"/>
</dbReference>
<dbReference type="KEGG" id="gsl:Gasu_23780"/>
<dbReference type="Gramene" id="EME30223">
    <property type="protein sequence ID" value="EME30223"/>
    <property type="gene ID" value="Gasu_23780"/>
</dbReference>
<proteinExistence type="inferred from homology"/>
<dbReference type="OrthoDB" id="274641at2759"/>
<dbReference type="GO" id="GO:0045271">
    <property type="term" value="C:respiratory chain complex I"/>
    <property type="evidence" value="ECO:0007669"/>
    <property type="project" value="InterPro"/>
</dbReference>
<dbReference type="GO" id="GO:0005743">
    <property type="term" value="C:mitochondrial inner membrane"/>
    <property type="evidence" value="ECO:0007669"/>
    <property type="project" value="UniProtKB-SubCell"/>
</dbReference>
<name>M2Y2Q1_GALSU</name>
<keyword evidence="4" id="KW-1185">Reference proteome</keyword>
<dbReference type="OMA" id="WRGLWGT"/>
<reference evidence="4" key="1">
    <citation type="journal article" date="2013" name="Science">
        <title>Gene transfer from bacteria and archaea facilitated evolution of an extremophilic eukaryote.</title>
        <authorList>
            <person name="Schonknecht G."/>
            <person name="Chen W.H."/>
            <person name="Ternes C.M."/>
            <person name="Barbier G.G."/>
            <person name="Shrestha R.P."/>
            <person name="Stanke M."/>
            <person name="Brautigam A."/>
            <person name="Baker B.J."/>
            <person name="Banfield J.F."/>
            <person name="Garavito R.M."/>
            <person name="Carr K."/>
            <person name="Wilkerson C."/>
            <person name="Rensing S.A."/>
            <person name="Gagneul D."/>
            <person name="Dickenson N.E."/>
            <person name="Oesterhelt C."/>
            <person name="Lercher M.J."/>
            <person name="Weber A.P."/>
        </authorList>
    </citation>
    <scope>NUCLEOTIDE SEQUENCE [LARGE SCALE GENOMIC DNA]</scope>
    <source>
        <strain evidence="4">074W</strain>
    </source>
</reference>
<dbReference type="GeneID" id="17088968"/>
<evidence type="ECO:0000313" key="4">
    <source>
        <dbReference type="Proteomes" id="UP000030680"/>
    </source>
</evidence>
<evidence type="ECO:0000256" key="1">
    <source>
        <dbReference type="ARBA" id="ARBA00007355"/>
    </source>
</evidence>
<keyword evidence="2" id="KW-0472">Membrane</keyword>
<keyword evidence="3" id="KW-0830">Ubiquinone</keyword>
<keyword evidence="2" id="KW-0679">Respiratory chain</keyword>
<gene>
    <name evidence="3" type="ORF">Gasu_23780</name>
</gene>
<comment type="subcellular location">
    <subcellularLocation>
        <location evidence="2">Mitochondrion inner membrane</location>
        <topology evidence="2">Peripheral membrane protein</topology>
        <orientation evidence="2">Matrix side</orientation>
    </subcellularLocation>
</comment>
<dbReference type="EMBL" id="KB454501">
    <property type="protein sequence ID" value="EME30223.1"/>
    <property type="molecule type" value="Genomic_DNA"/>
</dbReference>
<accession>M2Y2Q1</accession>
<dbReference type="STRING" id="130081.M2Y2Q1"/>
<keyword evidence="2" id="KW-0813">Transport</keyword>
<dbReference type="PANTHER" id="PTHR12910">
    <property type="entry name" value="NADH-UBIQUINONE OXIDOREDUCTASE SUBUNIT B17.2"/>
    <property type="match status" value="1"/>
</dbReference>
<dbReference type="Proteomes" id="UP000030680">
    <property type="component" value="Unassembled WGS sequence"/>
</dbReference>
<organism evidence="3 4">
    <name type="scientific">Galdieria sulphuraria</name>
    <name type="common">Red alga</name>
    <dbReference type="NCBI Taxonomy" id="130081"/>
    <lineage>
        <taxon>Eukaryota</taxon>
        <taxon>Rhodophyta</taxon>
        <taxon>Bangiophyceae</taxon>
        <taxon>Galdieriales</taxon>
        <taxon>Galdieriaceae</taxon>
        <taxon>Galdieria</taxon>
    </lineage>
</organism>
<sequence length="167" mass="19820">MSFLFELLREIRWRGLWGTFQAAKMNRLGTMKYFVGEDEFHNRYFQKVNDVMLKDRWVEYASKDFTPDPYSLPPEWHAWLHHSIDEPPTRTPFQRPIYQGQIVANRTGTTDAYFPKNNPLSKNFKGLAKDKLEQWNGNVSTTSVVNRVSRSFRNNETKEERDVLDLK</sequence>